<dbReference type="KEGG" id="vdi:Vdis_2174"/>
<name>E1QPY3_VULDI</name>
<accession>E1QPY3</accession>
<evidence type="ECO:0000313" key="2">
    <source>
        <dbReference type="Proteomes" id="UP000006681"/>
    </source>
</evidence>
<evidence type="ECO:0000313" key="1">
    <source>
        <dbReference type="EMBL" id="ADN51543.1"/>
    </source>
</evidence>
<dbReference type="GeneID" id="55648313"/>
<dbReference type="RefSeq" id="WP_013337268.1">
    <property type="nucleotide sequence ID" value="NC_014537.1"/>
</dbReference>
<gene>
    <name evidence="1" type="ordered locus">Vdis_2174</name>
</gene>
<reference evidence="2" key="2">
    <citation type="journal article" date="2010" name="Stand. Genomic Sci.">
        <title>Complete genome sequence of Vulcanisaeta distributa type strain (IC-017T).</title>
        <authorList>
            <person name="Mavromatis K."/>
            <person name="Sikorski J."/>
            <person name="Pabst E."/>
            <person name="Teshima H."/>
            <person name="Lapidus A."/>
            <person name="Lucas S."/>
            <person name="Nolan M."/>
            <person name="Glavina Del Rio T."/>
            <person name="Cheng J."/>
            <person name="Bruce D."/>
            <person name="Goodwin L."/>
            <person name="Pitluck S."/>
            <person name="Liolios K."/>
            <person name="Ivanova N."/>
            <person name="Mikhailova N."/>
            <person name="Pati A."/>
            <person name="Chen A."/>
            <person name="Palaniappan K."/>
            <person name="Land M."/>
            <person name="Hauser L."/>
            <person name="Chang Y."/>
            <person name="Jeffries C."/>
            <person name="Rohde M."/>
            <person name="Spring S."/>
            <person name="Goker M."/>
            <person name="Wirth R."/>
            <person name="Woyke T."/>
            <person name="Bristow J."/>
            <person name="Eisen J."/>
            <person name="Markowitz V."/>
            <person name="Hugenholtz P."/>
            <person name="Klenk H."/>
            <person name="Kyrpides N."/>
        </authorList>
    </citation>
    <scope>NUCLEOTIDE SEQUENCE [LARGE SCALE GENOMIC DNA]</scope>
    <source>
        <strain evidence="2">DSM 14429 / JCM 11212 / NBRC 100878 / IC-017</strain>
    </source>
</reference>
<reference evidence="1 2" key="1">
    <citation type="journal article" date="2010" name="Stand. Genomic Sci.">
        <title>Complete genome sequence of Vulcanisaeta distributa type strain (IC-017).</title>
        <authorList>
            <person name="Mavromatis K."/>
            <person name="Sikorski J."/>
            <person name="Pabst E."/>
            <person name="Teshima H."/>
            <person name="Lapidus A."/>
            <person name="Lucas S."/>
            <person name="Nolan M."/>
            <person name="Glavina Del Rio T."/>
            <person name="Cheng J.F."/>
            <person name="Bruce D."/>
            <person name="Goodwin L."/>
            <person name="Pitluck S."/>
            <person name="Liolios K."/>
            <person name="Ivanova N."/>
            <person name="Mikhailova N."/>
            <person name="Pati A."/>
            <person name="Chen A."/>
            <person name="Palaniappan K."/>
            <person name="Land M."/>
            <person name="Hauser L."/>
            <person name="Chang Y.J."/>
            <person name="Jeffries C.D."/>
            <person name="Rohde M."/>
            <person name="Spring S."/>
            <person name="Goker M."/>
            <person name="Wirth R."/>
            <person name="Woyke T."/>
            <person name="Bristow J."/>
            <person name="Eisen J.A."/>
            <person name="Markowitz V."/>
            <person name="Hugenholtz P."/>
            <person name="Klenk H.P."/>
            <person name="Kyrpides N.C."/>
        </authorList>
    </citation>
    <scope>NUCLEOTIDE SEQUENCE [LARGE SCALE GENOMIC DNA]</scope>
    <source>
        <strain evidence="2">DSM 14429 / JCM 11212 / NBRC 100878 / IC-017</strain>
    </source>
</reference>
<proteinExistence type="predicted"/>
<dbReference type="AlphaFoldDB" id="E1QPY3"/>
<dbReference type="OrthoDB" id="29162at2157"/>
<dbReference type="eggNOG" id="arCOG01197">
    <property type="taxonomic scope" value="Archaea"/>
</dbReference>
<dbReference type="STRING" id="572478.Vdis_2174"/>
<dbReference type="HOGENOM" id="CLU_3163326_0_0_2"/>
<sequence length="47" mass="5346">MGKAKSAVESQVVLLRRAWEFVRRARSRIGISEVYVVGSRARVITRT</sequence>
<protein>
    <submittedName>
        <fullName evidence="1">Uncharacterized protein</fullName>
    </submittedName>
</protein>
<dbReference type="EMBL" id="CP002100">
    <property type="protein sequence ID" value="ADN51543.1"/>
    <property type="molecule type" value="Genomic_DNA"/>
</dbReference>
<dbReference type="Proteomes" id="UP000006681">
    <property type="component" value="Chromosome"/>
</dbReference>
<organism evidence="1 2">
    <name type="scientific">Vulcanisaeta distributa (strain DSM 14429 / JCM 11212 / NBRC 100878 / IC-017)</name>
    <dbReference type="NCBI Taxonomy" id="572478"/>
    <lineage>
        <taxon>Archaea</taxon>
        <taxon>Thermoproteota</taxon>
        <taxon>Thermoprotei</taxon>
        <taxon>Thermoproteales</taxon>
        <taxon>Thermoproteaceae</taxon>
        <taxon>Vulcanisaeta</taxon>
    </lineage>
</organism>
<keyword evidence="2" id="KW-1185">Reference proteome</keyword>